<accession>A0ABT7SW29</accession>
<feature type="transmembrane region" description="Helical" evidence="2">
    <location>
        <begin position="562"/>
        <end position="585"/>
    </location>
</feature>
<feature type="chain" id="PRO_5046155712" description="Proline iminopeptidase" evidence="3">
    <location>
        <begin position="37"/>
        <end position="704"/>
    </location>
</feature>
<evidence type="ECO:0000313" key="7">
    <source>
        <dbReference type="Proteomes" id="UP001234343"/>
    </source>
</evidence>
<feature type="transmembrane region" description="Helical" evidence="2">
    <location>
        <begin position="678"/>
        <end position="701"/>
    </location>
</feature>
<keyword evidence="7" id="KW-1185">Reference proteome</keyword>
<keyword evidence="2" id="KW-1133">Transmembrane helix</keyword>
<feature type="domain" description="AB hydrolase-1" evidence="4">
    <location>
        <begin position="121"/>
        <end position="272"/>
    </location>
</feature>
<feature type="signal peptide" evidence="3">
    <location>
        <begin position="1"/>
        <end position="36"/>
    </location>
</feature>
<sequence length="704" mass="76704">MLTTLRLYRALRARTTFTSLAAILFTQLLFTATANAQQSEAISELMEESNLVTVVCPFKDEIDYEPERLRCGMLSVPENRDDPNSRMIRLTYAHIIASARNPDEEAEESDEEEPLEVREDPVAYLTGGPGVGIEYYVERFLDHDLTKTRDMYILNQRGIGFSDEFCRFYSATSRENMISVTLAENEVETAERMQACFTAASASGVDLTAYNTYENARDVKSLREALGFDQWNVWGISYGSHLGQMLTQVDPEGIKALVLDAIVPNDLGDLMRIHRWIGRNHELIFNECERQDADICKGLRERFYAAYNSLVENPITVEAYDEELFPSGNVTVPSLIVGFAPFAMQYEQDEHPAIPAVMDALSSFVESGDESIFKGLAAAASPFGGVSQGMSDAIRCNDGYFAAQAQVAAEDLNENFGFNQGVFTVEGAQLIADACVESGLTLKDRKHYQLVQSDIPTLIVNGDWDPITPTPLAERIAPGFSNGRLIIVPYAGHGPTRSMSECATQVMNDFFDAPTQDLADLDASCLEAGADAPEFLTYLKTDATLRIAALAAEDEKNLVAPAMYIGTLVLIIVSGFIAIICGAIARRVSNNPQANFGVGPQTPRLLAFAAVTLSLVGLGFIGAGAKAAADISSISFLAGLAPPAHFGTIVLLLSAAVGLWAMYAAIRTSRQVTLRRRTLIGLPLLGLSTALLFVYLASWGLSPF</sequence>
<reference evidence="6 7" key="1">
    <citation type="submission" date="2023-06" db="EMBL/GenBank/DDBJ databases">
        <title>Alteromonas sp. ASW11-36 isolated from intertidal sand.</title>
        <authorList>
            <person name="Li Y."/>
        </authorList>
    </citation>
    <scope>NUCLEOTIDE SEQUENCE [LARGE SCALE GENOMIC DNA]</scope>
    <source>
        <strain evidence="6 7">ASW11-36</strain>
    </source>
</reference>
<feature type="domain" description="Peptidase S33 tripeptidyl aminopeptidase-like C-terminal" evidence="5">
    <location>
        <begin position="443"/>
        <end position="518"/>
    </location>
</feature>
<dbReference type="Gene3D" id="3.40.50.1820">
    <property type="entry name" value="alpha/beta hydrolase"/>
    <property type="match status" value="1"/>
</dbReference>
<dbReference type="InterPro" id="IPR000073">
    <property type="entry name" value="AB_hydrolase_1"/>
</dbReference>
<evidence type="ECO:0000313" key="6">
    <source>
        <dbReference type="EMBL" id="MDM7860398.1"/>
    </source>
</evidence>
<protein>
    <recommendedName>
        <fullName evidence="1">Proline iminopeptidase</fullName>
    </recommendedName>
</protein>
<keyword evidence="2" id="KW-0812">Transmembrane</keyword>
<keyword evidence="2" id="KW-0472">Membrane</keyword>
<keyword evidence="3" id="KW-0732">Signal</keyword>
<feature type="transmembrane region" description="Helical" evidence="2">
    <location>
        <begin position="605"/>
        <end position="625"/>
    </location>
</feature>
<gene>
    <name evidence="6" type="ORF">QTP81_07300</name>
</gene>
<proteinExistence type="predicted"/>
<dbReference type="GO" id="GO:0016787">
    <property type="term" value="F:hydrolase activity"/>
    <property type="evidence" value="ECO:0007669"/>
    <property type="project" value="UniProtKB-KW"/>
</dbReference>
<dbReference type="Pfam" id="PF08386">
    <property type="entry name" value="Abhydrolase_4"/>
    <property type="match status" value="1"/>
</dbReference>
<dbReference type="InterPro" id="IPR013595">
    <property type="entry name" value="Pept_S33_TAP-like_C"/>
</dbReference>
<evidence type="ECO:0000256" key="3">
    <source>
        <dbReference type="SAM" id="SignalP"/>
    </source>
</evidence>
<organism evidence="6 7">
    <name type="scientific">Alteromonas arenosi</name>
    <dbReference type="NCBI Taxonomy" id="3055817"/>
    <lineage>
        <taxon>Bacteria</taxon>
        <taxon>Pseudomonadati</taxon>
        <taxon>Pseudomonadota</taxon>
        <taxon>Gammaproteobacteria</taxon>
        <taxon>Alteromonadales</taxon>
        <taxon>Alteromonadaceae</taxon>
        <taxon>Alteromonas/Salinimonas group</taxon>
        <taxon>Alteromonas</taxon>
    </lineage>
</organism>
<name>A0ABT7SW29_9ALTE</name>
<evidence type="ECO:0000256" key="1">
    <source>
        <dbReference type="ARBA" id="ARBA00021843"/>
    </source>
</evidence>
<dbReference type="PANTHER" id="PTHR43722:SF1">
    <property type="entry name" value="PROLINE IMINOPEPTIDASE"/>
    <property type="match status" value="1"/>
</dbReference>
<feature type="transmembrane region" description="Helical" evidence="2">
    <location>
        <begin position="645"/>
        <end position="666"/>
    </location>
</feature>
<dbReference type="Proteomes" id="UP001234343">
    <property type="component" value="Unassembled WGS sequence"/>
</dbReference>
<dbReference type="SUPFAM" id="SSF53474">
    <property type="entry name" value="alpha/beta-Hydrolases"/>
    <property type="match status" value="1"/>
</dbReference>
<evidence type="ECO:0000256" key="2">
    <source>
        <dbReference type="SAM" id="Phobius"/>
    </source>
</evidence>
<dbReference type="Pfam" id="PF00561">
    <property type="entry name" value="Abhydrolase_1"/>
    <property type="match status" value="1"/>
</dbReference>
<dbReference type="InterPro" id="IPR029058">
    <property type="entry name" value="AB_hydrolase_fold"/>
</dbReference>
<comment type="caution">
    <text evidence="6">The sequence shown here is derived from an EMBL/GenBank/DDBJ whole genome shotgun (WGS) entry which is preliminary data.</text>
</comment>
<dbReference type="PANTHER" id="PTHR43722">
    <property type="entry name" value="PROLINE IMINOPEPTIDASE"/>
    <property type="match status" value="1"/>
</dbReference>
<dbReference type="EMBL" id="JAUCBP010000007">
    <property type="protein sequence ID" value="MDM7860398.1"/>
    <property type="molecule type" value="Genomic_DNA"/>
</dbReference>
<dbReference type="RefSeq" id="WP_289364701.1">
    <property type="nucleotide sequence ID" value="NZ_JAUCBP010000007.1"/>
</dbReference>
<dbReference type="InterPro" id="IPR005944">
    <property type="entry name" value="Pro_iminopeptidase"/>
</dbReference>
<keyword evidence="6" id="KW-0378">Hydrolase</keyword>
<evidence type="ECO:0000259" key="5">
    <source>
        <dbReference type="Pfam" id="PF08386"/>
    </source>
</evidence>
<evidence type="ECO:0000259" key="4">
    <source>
        <dbReference type="Pfam" id="PF00561"/>
    </source>
</evidence>